<dbReference type="EMBL" id="SAEB01000012">
    <property type="protein sequence ID" value="RVD81394.1"/>
    <property type="molecule type" value="Genomic_DNA"/>
</dbReference>
<dbReference type="RefSeq" id="XP_067486938.1">
    <property type="nucleotide sequence ID" value="XM_067639118.1"/>
</dbReference>
<feature type="region of interest" description="Disordered" evidence="2">
    <location>
        <begin position="127"/>
        <end position="191"/>
    </location>
</feature>
<accession>A0A436ZR71</accession>
<evidence type="ECO:0000256" key="2">
    <source>
        <dbReference type="SAM" id="MobiDB-lite"/>
    </source>
</evidence>
<proteinExistence type="predicted"/>
<dbReference type="AlphaFoldDB" id="A0A436ZR71"/>
<dbReference type="Proteomes" id="UP000283090">
    <property type="component" value="Unassembled WGS sequence"/>
</dbReference>
<evidence type="ECO:0000256" key="1">
    <source>
        <dbReference type="SAM" id="Coils"/>
    </source>
</evidence>
<keyword evidence="1" id="KW-0175">Coiled coil</keyword>
<protein>
    <submittedName>
        <fullName evidence="3">Uncharacterized protein</fullName>
    </submittedName>
</protein>
<feature type="coiled-coil region" evidence="1">
    <location>
        <begin position="333"/>
        <end position="360"/>
    </location>
</feature>
<feature type="compositionally biased region" description="Polar residues" evidence="2">
    <location>
        <begin position="177"/>
        <end position="188"/>
    </location>
</feature>
<dbReference type="VEuPathDB" id="FungiDB:DFL_009260"/>
<sequence>MEFESAFNFNSIGDAASHHRNVIAISAKPSENLGGDVMDIDSNPGLPQIDVQNCFQDQSGDLQLSGLPGTVFSPGKDWDLDPLDQEAMDLAYQQTHAPGAVDPGFFDNYINNDVWEYHIDPQLSTVKNPVLPSPEDPSATLPQVVNDIDDHGFQTPCQASAVSTDAPRSPTRDLNIPEQQQSALNPSEQAPAKRRLKLVLTPKVCKDIYKLGCNEEFGGEKERGKHILEAHGVKAYKCPNTRCTYETARHDNVKTHRINNCKFEVVLKRLTRPRSSSTTKSFRPQRRNIKDLKSRRFAQQSQFIEVLPPPNTPAIAEDATRVALPPSRYALEIARLKDELETMTRKYELLTLNLHNLAQTTV</sequence>
<keyword evidence="4" id="KW-1185">Reference proteome</keyword>
<reference evidence="3 4" key="1">
    <citation type="submission" date="2019-01" db="EMBL/GenBank/DDBJ databases">
        <title>Intercellular communication is required for trap formation in the nematode-trapping fungus Duddingtonia flagrans.</title>
        <authorList>
            <person name="Youssar L."/>
            <person name="Wernet V."/>
            <person name="Hensel N."/>
            <person name="Hildebrandt H.-G."/>
            <person name="Fischer R."/>
        </authorList>
    </citation>
    <scope>NUCLEOTIDE SEQUENCE [LARGE SCALE GENOMIC DNA]</scope>
    <source>
        <strain evidence="3 4">CBS H-5679</strain>
    </source>
</reference>
<comment type="caution">
    <text evidence="3">The sequence shown here is derived from an EMBL/GenBank/DDBJ whole genome shotgun (WGS) entry which is preliminary data.</text>
</comment>
<dbReference type="GeneID" id="93591571"/>
<gene>
    <name evidence="3" type="ORF">DFL_009260</name>
</gene>
<organism evidence="3 4">
    <name type="scientific">Arthrobotrys flagrans</name>
    <name type="common">Nematode-trapping fungus</name>
    <name type="synonym">Trichothecium flagrans</name>
    <dbReference type="NCBI Taxonomy" id="97331"/>
    <lineage>
        <taxon>Eukaryota</taxon>
        <taxon>Fungi</taxon>
        <taxon>Dikarya</taxon>
        <taxon>Ascomycota</taxon>
        <taxon>Pezizomycotina</taxon>
        <taxon>Orbiliomycetes</taxon>
        <taxon>Orbiliales</taxon>
        <taxon>Orbiliaceae</taxon>
        <taxon>Arthrobotrys</taxon>
    </lineage>
</organism>
<evidence type="ECO:0000313" key="3">
    <source>
        <dbReference type="EMBL" id="RVD81394.1"/>
    </source>
</evidence>
<name>A0A436ZR71_ARTFL</name>
<evidence type="ECO:0000313" key="4">
    <source>
        <dbReference type="Proteomes" id="UP000283090"/>
    </source>
</evidence>